<dbReference type="AlphaFoldDB" id="A0A6H1ZHH4"/>
<sequence length="215" mass="22376">MKKTKKPDNRMKIGIGVTIAALLFMAVGMFATPASAELSIWDRIAQVAGQILGNRLSDRVDSMPDATIFGAVSGPSVDFPSWTVNGVETFYYTAGLNKASTTLCSFKSPTATSTLDFASIKITTGTTTSGVIEIGKSNTVAYDATTTSLGKTVAGAITQLTLLASTTPEALGGVSATDSANVFAPNTWLVFKYGVAETGTTNVFVGSCKAIFIEN</sequence>
<organism evidence="1">
    <name type="scientific">viral metagenome</name>
    <dbReference type="NCBI Taxonomy" id="1070528"/>
    <lineage>
        <taxon>unclassified sequences</taxon>
        <taxon>metagenomes</taxon>
        <taxon>organismal metagenomes</taxon>
    </lineage>
</organism>
<evidence type="ECO:0000313" key="2">
    <source>
        <dbReference type="EMBL" id="QJH97993.1"/>
    </source>
</evidence>
<name>A0A6H1ZHH4_9ZZZZ</name>
<accession>A0A6H1ZHH4</accession>
<dbReference type="EMBL" id="MT144024">
    <property type="protein sequence ID" value="QJA46881.1"/>
    <property type="molecule type" value="Genomic_DNA"/>
</dbReference>
<dbReference type="EMBL" id="MT144711">
    <property type="protein sequence ID" value="QJH97993.1"/>
    <property type="molecule type" value="Genomic_DNA"/>
</dbReference>
<reference evidence="1" key="1">
    <citation type="submission" date="2020-03" db="EMBL/GenBank/DDBJ databases">
        <title>The deep terrestrial virosphere.</title>
        <authorList>
            <person name="Holmfeldt K."/>
            <person name="Nilsson E."/>
            <person name="Simone D."/>
            <person name="Lopez-Fernandez M."/>
            <person name="Wu X."/>
            <person name="de Brujin I."/>
            <person name="Lundin D."/>
            <person name="Andersson A."/>
            <person name="Bertilsson S."/>
            <person name="Dopson M."/>
        </authorList>
    </citation>
    <scope>NUCLEOTIDE SEQUENCE</scope>
    <source>
        <strain evidence="1">TM448A00549</strain>
        <strain evidence="2">TM448B01156</strain>
    </source>
</reference>
<evidence type="ECO:0000313" key="1">
    <source>
        <dbReference type="EMBL" id="QJA46881.1"/>
    </source>
</evidence>
<proteinExistence type="predicted"/>
<protein>
    <submittedName>
        <fullName evidence="1">Uncharacterized protein</fullName>
    </submittedName>
</protein>
<gene>
    <name evidence="1" type="ORF">TM448A00549_0018</name>
    <name evidence="2" type="ORF">TM448B01156_0009</name>
</gene>